<reference evidence="1" key="1">
    <citation type="submission" date="2019-03" db="EMBL/GenBank/DDBJ databases">
        <title>Candidatus Syntrophosphaera thermopropionivorans: a novel player in syntrophic propionate oxidation during anaerobic digestion.</title>
        <authorList>
            <person name="Dyksma S."/>
        </authorList>
    </citation>
    <scope>NUCLEOTIDE SEQUENCE</scope>
    <source>
        <strain evidence="1">W5</strain>
    </source>
</reference>
<dbReference type="EC" id="2.5.1.17" evidence="1"/>
<accession>A0AC61QL89</accession>
<proteinExistence type="predicted"/>
<keyword evidence="1" id="KW-0808">Transferase</keyword>
<evidence type="ECO:0000313" key="2">
    <source>
        <dbReference type="Proteomes" id="UP000294588"/>
    </source>
</evidence>
<gene>
    <name evidence="1" type="ORF">E0946_01275</name>
</gene>
<dbReference type="Proteomes" id="UP000294588">
    <property type="component" value="Unassembled WGS sequence"/>
</dbReference>
<comment type="caution">
    <text evidence="1">The sequence shown here is derived from an EMBL/GenBank/DDBJ whole genome shotgun (WGS) entry which is preliminary data.</text>
</comment>
<sequence>MSIITRKGDEGKTSLYSGERVWKDNLRVKAYGTVDELDTFISDAKNLITNPTYFQLLEEVQKILYRMMGELATKNNNYPEPITAEEVQKLTEQVQALEEKTPLHGFVIPGSLPVSARLDICRTIARRAEREIVTLARKEQVPPEILQYINRLSDFLFMLARTLEAEAGVLNYLKPNK</sequence>
<evidence type="ECO:0000313" key="1">
    <source>
        <dbReference type="EMBL" id="TDF74742.1"/>
    </source>
</evidence>
<name>A0AC61QL89_9BACT</name>
<organism evidence="1 2">
    <name type="scientific">Candidatus Syntrophosphaera thermopropionivorans</name>
    <dbReference type="NCBI Taxonomy" id="2593015"/>
    <lineage>
        <taxon>Bacteria</taxon>
        <taxon>Pseudomonadati</taxon>
        <taxon>Candidatus Cloacimonadota</taxon>
        <taxon>Candidatus Cloacimonadia</taxon>
        <taxon>Candidatus Cloacimonadales</taxon>
        <taxon>Candidatus Cloacimonadaceae</taxon>
        <taxon>Candidatus Syntrophosphaera</taxon>
    </lineage>
</organism>
<protein>
    <submittedName>
        <fullName evidence="1">Cob(I)yrinic acid a,c-diamide adenosyltransferase</fullName>
        <ecNumber evidence="1">2.5.1.17</ecNumber>
    </submittedName>
</protein>
<keyword evidence="2" id="KW-1185">Reference proteome</keyword>
<dbReference type="EMBL" id="SMOG01000001">
    <property type="protein sequence ID" value="TDF74742.1"/>
    <property type="molecule type" value="Genomic_DNA"/>
</dbReference>